<evidence type="ECO:0000313" key="3">
    <source>
        <dbReference type="Proteomes" id="UP000288669"/>
    </source>
</evidence>
<dbReference type="Proteomes" id="UP000288669">
    <property type="component" value="Unassembled WGS sequence"/>
</dbReference>
<evidence type="ECO:0000256" key="1">
    <source>
        <dbReference type="SAM" id="Phobius"/>
    </source>
</evidence>
<keyword evidence="1" id="KW-0472">Membrane</keyword>
<comment type="caution">
    <text evidence="2">The sequence shown here is derived from an EMBL/GenBank/DDBJ whole genome shotgun (WGS) entry which is preliminary data.</text>
</comment>
<reference evidence="2 3" key="1">
    <citation type="submission" date="2017-05" db="EMBL/GenBank/DDBJ databases">
        <title>Vagococcus spp. assemblies.</title>
        <authorList>
            <person name="Gulvik C.A."/>
        </authorList>
    </citation>
    <scope>NUCLEOTIDE SEQUENCE [LARGE SCALE GENOMIC DNA]</scope>
    <source>
        <strain evidence="2 3">DSM 24756</strain>
    </source>
</reference>
<dbReference type="AlphaFoldDB" id="A0A430AL19"/>
<dbReference type="EMBL" id="NGJZ01000001">
    <property type="protein sequence ID" value="RSU08766.1"/>
    <property type="molecule type" value="Genomic_DNA"/>
</dbReference>
<protein>
    <submittedName>
        <fullName evidence="2">DUF1049 domain-containing protein</fullName>
    </submittedName>
</protein>
<keyword evidence="1" id="KW-0812">Transmembrane</keyword>
<name>A0A430AL19_9ENTE</name>
<accession>A0A430AL19</accession>
<keyword evidence="3" id="KW-1185">Reference proteome</keyword>
<gene>
    <name evidence="2" type="ORF">CBF30_05970</name>
</gene>
<feature type="transmembrane region" description="Helical" evidence="1">
    <location>
        <begin position="43"/>
        <end position="65"/>
    </location>
</feature>
<proteinExistence type="predicted"/>
<organism evidence="2 3">
    <name type="scientific">Vagococcus entomophilus</name>
    <dbReference type="NCBI Taxonomy" id="1160095"/>
    <lineage>
        <taxon>Bacteria</taxon>
        <taxon>Bacillati</taxon>
        <taxon>Bacillota</taxon>
        <taxon>Bacilli</taxon>
        <taxon>Lactobacillales</taxon>
        <taxon>Enterococcaceae</taxon>
        <taxon>Vagococcus</taxon>
    </lineage>
</organism>
<sequence>MMDKFKKVVTPKRVLALIILVLVLVFGFQNLNPVELTLIFFSVKVPLLVLILVLYVLGIISGWVYKKNDIKKIVSDVQKETKAELADLKKQVKSE</sequence>
<evidence type="ECO:0000313" key="2">
    <source>
        <dbReference type="EMBL" id="RSU08766.1"/>
    </source>
</evidence>
<keyword evidence="1" id="KW-1133">Transmembrane helix</keyword>